<dbReference type="GO" id="GO:0005886">
    <property type="term" value="C:plasma membrane"/>
    <property type="evidence" value="ECO:0007669"/>
    <property type="project" value="UniProtKB-SubCell"/>
</dbReference>
<feature type="transmembrane region" description="Helical" evidence="8">
    <location>
        <begin position="44"/>
        <end position="66"/>
    </location>
</feature>
<name>A0A9D1RZJ9_9CORY</name>
<evidence type="ECO:0000256" key="6">
    <source>
        <dbReference type="ARBA" id="ARBA00022989"/>
    </source>
</evidence>
<evidence type="ECO:0000256" key="2">
    <source>
        <dbReference type="ARBA" id="ARBA00009142"/>
    </source>
</evidence>
<evidence type="ECO:0000256" key="4">
    <source>
        <dbReference type="ARBA" id="ARBA00022475"/>
    </source>
</evidence>
<dbReference type="EMBL" id="DXFZ01000043">
    <property type="protein sequence ID" value="HIW95576.1"/>
    <property type="molecule type" value="Genomic_DNA"/>
</dbReference>
<evidence type="ECO:0000256" key="7">
    <source>
        <dbReference type="ARBA" id="ARBA00023136"/>
    </source>
</evidence>
<keyword evidence="5 8" id="KW-0812">Transmembrane</keyword>
<feature type="transmembrane region" description="Helical" evidence="8">
    <location>
        <begin position="204"/>
        <end position="225"/>
    </location>
</feature>
<evidence type="ECO:0000256" key="3">
    <source>
        <dbReference type="ARBA" id="ARBA00022448"/>
    </source>
</evidence>
<evidence type="ECO:0000313" key="9">
    <source>
        <dbReference type="EMBL" id="HIW95576.1"/>
    </source>
</evidence>
<dbReference type="InterPro" id="IPR002781">
    <property type="entry name" value="TM_pro_TauE-like"/>
</dbReference>
<dbReference type="Pfam" id="PF01925">
    <property type="entry name" value="TauE"/>
    <property type="match status" value="1"/>
</dbReference>
<keyword evidence="3" id="KW-0813">Transport</keyword>
<proteinExistence type="inferred from homology"/>
<evidence type="ECO:0000256" key="1">
    <source>
        <dbReference type="ARBA" id="ARBA00004651"/>
    </source>
</evidence>
<evidence type="ECO:0000256" key="8">
    <source>
        <dbReference type="RuleBase" id="RU363041"/>
    </source>
</evidence>
<feature type="transmembrane region" description="Helical" evidence="8">
    <location>
        <begin position="139"/>
        <end position="162"/>
    </location>
</feature>
<feature type="transmembrane region" description="Helical" evidence="8">
    <location>
        <begin position="73"/>
        <end position="92"/>
    </location>
</feature>
<evidence type="ECO:0000313" key="10">
    <source>
        <dbReference type="Proteomes" id="UP000824189"/>
    </source>
</evidence>
<dbReference type="PANTHER" id="PTHR30269:SF37">
    <property type="entry name" value="MEMBRANE TRANSPORTER PROTEIN"/>
    <property type="match status" value="1"/>
</dbReference>
<sequence>MGLGLVAGSVLSIALGPVEGVLVVNILTCVNAIFSSVSMRRHIQWNMVGIIGPAMLVGAIPGAILISQVSTAALQVIVGAGLLLGLALVTVGKNVVPQASGKPPAVVAGIAGGFMNTLAGVAGPLITIYAQASRWDHRYFAATLQPLFVIAGGVSVAVKLVMGTAGISDVHWGVWPVALLGIAIASVVGTRLARRVPKETARKVAITVATAGAASVFVRGLISLVG</sequence>
<dbReference type="InterPro" id="IPR052017">
    <property type="entry name" value="TSUP"/>
</dbReference>
<dbReference type="AlphaFoldDB" id="A0A9D1RZJ9"/>
<gene>
    <name evidence="9" type="ORF">H9867_03700</name>
</gene>
<reference evidence="9" key="1">
    <citation type="journal article" date="2021" name="PeerJ">
        <title>Extensive microbial diversity within the chicken gut microbiome revealed by metagenomics and culture.</title>
        <authorList>
            <person name="Gilroy R."/>
            <person name="Ravi A."/>
            <person name="Getino M."/>
            <person name="Pursley I."/>
            <person name="Horton D.L."/>
            <person name="Alikhan N.F."/>
            <person name="Baker D."/>
            <person name="Gharbi K."/>
            <person name="Hall N."/>
            <person name="Watson M."/>
            <person name="Adriaenssens E.M."/>
            <person name="Foster-Nyarko E."/>
            <person name="Jarju S."/>
            <person name="Secka A."/>
            <person name="Antonio M."/>
            <person name="Oren A."/>
            <person name="Chaudhuri R.R."/>
            <person name="La Ragione R."/>
            <person name="Hildebrand F."/>
            <person name="Pallen M.J."/>
        </authorList>
    </citation>
    <scope>NUCLEOTIDE SEQUENCE</scope>
    <source>
        <strain evidence="9">4376</strain>
    </source>
</reference>
<comment type="similarity">
    <text evidence="2 8">Belongs to the 4-toluene sulfonate uptake permease (TSUP) (TC 2.A.102) family.</text>
</comment>
<reference evidence="9" key="2">
    <citation type="submission" date="2021-04" db="EMBL/GenBank/DDBJ databases">
        <authorList>
            <person name="Gilroy R."/>
        </authorList>
    </citation>
    <scope>NUCLEOTIDE SEQUENCE</scope>
    <source>
        <strain evidence="9">4376</strain>
    </source>
</reference>
<organism evidence="9 10">
    <name type="scientific">Candidatus Corynebacterium gallistercoris</name>
    <dbReference type="NCBI Taxonomy" id="2838530"/>
    <lineage>
        <taxon>Bacteria</taxon>
        <taxon>Bacillati</taxon>
        <taxon>Actinomycetota</taxon>
        <taxon>Actinomycetes</taxon>
        <taxon>Mycobacteriales</taxon>
        <taxon>Corynebacteriaceae</taxon>
        <taxon>Corynebacterium</taxon>
    </lineage>
</organism>
<evidence type="ECO:0000256" key="5">
    <source>
        <dbReference type="ARBA" id="ARBA00022692"/>
    </source>
</evidence>
<comment type="caution">
    <text evidence="9">The sequence shown here is derived from an EMBL/GenBank/DDBJ whole genome shotgun (WGS) entry which is preliminary data.</text>
</comment>
<keyword evidence="6 8" id="KW-1133">Transmembrane helix</keyword>
<dbReference type="PANTHER" id="PTHR30269">
    <property type="entry name" value="TRANSMEMBRANE PROTEIN YFCA"/>
    <property type="match status" value="1"/>
</dbReference>
<dbReference type="Proteomes" id="UP000824189">
    <property type="component" value="Unassembled WGS sequence"/>
</dbReference>
<protein>
    <recommendedName>
        <fullName evidence="8">Probable membrane transporter protein</fullName>
    </recommendedName>
</protein>
<keyword evidence="4 8" id="KW-1003">Cell membrane</keyword>
<comment type="subcellular location">
    <subcellularLocation>
        <location evidence="1 8">Cell membrane</location>
        <topology evidence="1 8">Multi-pass membrane protein</topology>
    </subcellularLocation>
</comment>
<feature type="transmembrane region" description="Helical" evidence="8">
    <location>
        <begin position="104"/>
        <end position="127"/>
    </location>
</feature>
<feature type="transmembrane region" description="Helical" evidence="8">
    <location>
        <begin position="174"/>
        <end position="192"/>
    </location>
</feature>
<accession>A0A9D1RZJ9</accession>
<keyword evidence="7 8" id="KW-0472">Membrane</keyword>